<evidence type="ECO:0000313" key="6">
    <source>
        <dbReference type="EMBL" id="WFD43256.1"/>
    </source>
</evidence>
<dbReference type="Pfam" id="PF09368">
    <property type="entry name" value="Sas10"/>
    <property type="match status" value="1"/>
</dbReference>
<feature type="compositionally biased region" description="Basic and acidic residues" evidence="4">
    <location>
        <begin position="570"/>
        <end position="586"/>
    </location>
</feature>
<dbReference type="EMBL" id="CP118376">
    <property type="protein sequence ID" value="WFD43256.1"/>
    <property type="molecule type" value="Genomic_DNA"/>
</dbReference>
<evidence type="ECO:0000256" key="4">
    <source>
        <dbReference type="SAM" id="MobiDB-lite"/>
    </source>
</evidence>
<name>A0AAF0FBJ1_9BASI</name>
<feature type="compositionally biased region" description="Basic and acidic residues" evidence="4">
    <location>
        <begin position="130"/>
        <end position="145"/>
    </location>
</feature>
<dbReference type="PANTHER" id="PTHR13237">
    <property type="entry name" value="SOMETHING ABOUT SILENCING PROTEIN 10-RELATED"/>
    <property type="match status" value="1"/>
</dbReference>
<dbReference type="GO" id="GO:0032040">
    <property type="term" value="C:small-subunit processome"/>
    <property type="evidence" value="ECO:0007669"/>
    <property type="project" value="TreeGrafter"/>
</dbReference>
<evidence type="ECO:0000256" key="1">
    <source>
        <dbReference type="ARBA" id="ARBA00004123"/>
    </source>
</evidence>
<dbReference type="PANTHER" id="PTHR13237:SF8">
    <property type="entry name" value="SOMETHING ABOUT SILENCING PROTEIN 10"/>
    <property type="match status" value="1"/>
</dbReference>
<comment type="subcellular location">
    <subcellularLocation>
        <location evidence="1">Nucleus</location>
    </subcellularLocation>
</comment>
<feature type="compositionally biased region" description="Basic and acidic residues" evidence="4">
    <location>
        <begin position="107"/>
        <end position="118"/>
    </location>
</feature>
<evidence type="ECO:0000256" key="3">
    <source>
        <dbReference type="ARBA" id="ARBA00023242"/>
    </source>
</evidence>
<dbReference type="AlphaFoldDB" id="A0AAF0FBJ1"/>
<feature type="compositionally biased region" description="Basic and acidic residues" evidence="4">
    <location>
        <begin position="518"/>
        <end position="535"/>
    </location>
</feature>
<organism evidence="6 7">
    <name type="scientific">Malassezia psittaci</name>
    <dbReference type="NCBI Taxonomy" id="1821823"/>
    <lineage>
        <taxon>Eukaryota</taxon>
        <taxon>Fungi</taxon>
        <taxon>Dikarya</taxon>
        <taxon>Basidiomycota</taxon>
        <taxon>Ustilaginomycotina</taxon>
        <taxon>Malasseziomycetes</taxon>
        <taxon>Malasseziales</taxon>
        <taxon>Malasseziaceae</taxon>
        <taxon>Malassezia</taxon>
    </lineage>
</organism>
<dbReference type="InterPro" id="IPR018972">
    <property type="entry name" value="Sas10_C_dom"/>
</dbReference>
<evidence type="ECO:0000313" key="7">
    <source>
        <dbReference type="Proteomes" id="UP001214628"/>
    </source>
</evidence>
<feature type="region of interest" description="Disordered" evidence="4">
    <location>
        <begin position="364"/>
        <end position="389"/>
    </location>
</feature>
<dbReference type="Proteomes" id="UP001214628">
    <property type="component" value="Chromosome 2"/>
</dbReference>
<reference evidence="6" key="1">
    <citation type="submission" date="2023-02" db="EMBL/GenBank/DDBJ databases">
        <title>Mating type loci evolution in Malassezia.</title>
        <authorList>
            <person name="Coelho M.A."/>
        </authorList>
    </citation>
    <scope>NUCLEOTIDE SEQUENCE</scope>
    <source>
        <strain evidence="6">CBS 14136</strain>
    </source>
</reference>
<protein>
    <submittedName>
        <fullName evidence="6">Something about silencing protein 10</fullName>
    </submittedName>
</protein>
<comment type="similarity">
    <text evidence="2">Belongs to the SAS10 family.</text>
</comment>
<feature type="compositionally biased region" description="Acidic residues" evidence="4">
    <location>
        <begin position="146"/>
        <end position="159"/>
    </location>
</feature>
<keyword evidence="7" id="KW-1185">Reference proteome</keyword>
<accession>A0AAF0FBJ1</accession>
<feature type="compositionally biased region" description="Acidic residues" evidence="4">
    <location>
        <begin position="47"/>
        <end position="58"/>
    </location>
</feature>
<proteinExistence type="inferred from homology"/>
<feature type="region of interest" description="Disordered" evidence="4">
    <location>
        <begin position="1"/>
        <end position="190"/>
    </location>
</feature>
<evidence type="ECO:0000256" key="2">
    <source>
        <dbReference type="ARBA" id="ARBA00010979"/>
    </source>
</evidence>
<feature type="region of interest" description="Disordered" evidence="4">
    <location>
        <begin position="507"/>
        <end position="624"/>
    </location>
</feature>
<evidence type="ECO:0000259" key="5">
    <source>
        <dbReference type="Pfam" id="PF09368"/>
    </source>
</evidence>
<feature type="region of interest" description="Disordered" evidence="4">
    <location>
        <begin position="218"/>
        <end position="254"/>
    </location>
</feature>
<keyword evidence="3" id="KW-0539">Nucleus</keyword>
<dbReference type="GO" id="GO:0000462">
    <property type="term" value="P:maturation of SSU-rRNA from tricistronic rRNA transcript (SSU-rRNA, 5.8S rRNA, LSU-rRNA)"/>
    <property type="evidence" value="ECO:0007669"/>
    <property type="project" value="TreeGrafter"/>
</dbReference>
<sequence>MARSKTGRGPASRRRHANGRLGNRNEIPMSDAEQFDAARDKILLDDSQMDSDEEEDFGANDREVLSFDQSADSSDDDDDDDGEQSSGDSEDDLEESDAEHDEEDEDDHHNISESDAGRYRSMQIPEEILDQVKRRAPRDDARDSDDGQSSDTSDDDEEGWGTNKHAYYNANRTQVSDSDSELDEDQLHELETKEAIRLQRQSRAQMGDEDFGLGEIDAQQAQVNADEQSAAARARRRKEFDQDSISPDSAESATPDELLARLQVRAPIVLALVDEFQDTLRQLPEVKEYVNSVSSGGEQSIAEIAHLYYQTLSGYVMLLCYFFQLASTAEAAAKPEVLLEHPVMDRLSQFKKALVEMKALGLFDPDDASSNDDREMAGIMGPPTDEDLEYEQLGDLEPGELENLIQDEKENQHSYEPLAEPARAEKQSQQKKKRAKKRGDTPAAPAPANPLAGVASVTADLPHASRRNTKDQILDADAYGEPLHMRSIDAEEKMQRKRLTQFHADAMADASAAKSRKKLEGDQDIPYRDRKRSREAVAAANMNKLGKSLQKPANNQLNNSDWDVADWDDREAVMENENSSRGRSDERNDDLDEGAAYYDLITSNRQSKKDKKKEEYDQQRLASRVYDQDDVAPGEHRVIDRTIEKNKGLTPHRPKSIRNPRVKRRMKYDRANKRLSSTRAVYKGGQSALQGGYQGEKSGISVNLVKSRKLGS</sequence>
<gene>
    <name evidence="6" type="primary">SAS10</name>
    <name evidence="6" type="ORF">MPSI1_001915</name>
</gene>
<feature type="region of interest" description="Disordered" evidence="4">
    <location>
        <begin position="415"/>
        <end position="478"/>
    </location>
</feature>
<feature type="compositionally biased region" description="Polar residues" evidence="4">
    <location>
        <begin position="243"/>
        <end position="252"/>
    </location>
</feature>
<feature type="compositionally biased region" description="Acidic residues" evidence="4">
    <location>
        <begin position="73"/>
        <end position="106"/>
    </location>
</feature>
<feature type="domain" description="Sas10 C-terminal" evidence="5">
    <location>
        <begin position="635"/>
        <end position="710"/>
    </location>
</feature>
<feature type="compositionally biased region" description="Polar residues" evidence="4">
    <location>
        <begin position="551"/>
        <end position="561"/>
    </location>
</feature>